<dbReference type="Gene3D" id="3.40.630.10">
    <property type="entry name" value="Zn peptidases"/>
    <property type="match status" value="1"/>
</dbReference>
<dbReference type="InterPro" id="IPR007484">
    <property type="entry name" value="Peptidase_M28"/>
</dbReference>
<dbReference type="Pfam" id="PF00041">
    <property type="entry name" value="fn3"/>
    <property type="match status" value="1"/>
</dbReference>
<evidence type="ECO:0000256" key="2">
    <source>
        <dbReference type="ARBA" id="ARBA00022438"/>
    </source>
</evidence>
<dbReference type="SUPFAM" id="SSF49265">
    <property type="entry name" value="Fibronectin type III"/>
    <property type="match status" value="1"/>
</dbReference>
<evidence type="ECO:0000256" key="8">
    <source>
        <dbReference type="ARBA" id="ARBA00022833"/>
    </source>
</evidence>
<dbReference type="InterPro" id="IPR036116">
    <property type="entry name" value="FN3_sf"/>
</dbReference>
<name>A0ABW5N9G5_9FLAO</name>
<dbReference type="InterPro" id="IPR026444">
    <property type="entry name" value="Secre_tail"/>
</dbReference>
<dbReference type="Pfam" id="PF04389">
    <property type="entry name" value="Peptidase_M28"/>
    <property type="match status" value="1"/>
</dbReference>
<keyword evidence="5" id="KW-0479">Metal-binding</keyword>
<dbReference type="PROSITE" id="PS50853">
    <property type="entry name" value="FN3"/>
    <property type="match status" value="1"/>
</dbReference>
<dbReference type="PANTHER" id="PTHR12147:SF56">
    <property type="entry name" value="AMINOPEPTIDASE YDR415C-RELATED"/>
    <property type="match status" value="1"/>
</dbReference>
<comment type="subcellular location">
    <subcellularLocation>
        <location evidence="1">Secreted</location>
    </subcellularLocation>
</comment>
<dbReference type="PANTHER" id="PTHR12147">
    <property type="entry name" value="METALLOPEPTIDASE M28 FAMILY MEMBER"/>
    <property type="match status" value="1"/>
</dbReference>
<dbReference type="InterPro" id="IPR045474">
    <property type="entry name" value="GEVED"/>
</dbReference>
<dbReference type="InterPro" id="IPR045175">
    <property type="entry name" value="M28_fam"/>
</dbReference>
<keyword evidence="2" id="KW-0031">Aminopeptidase</keyword>
<keyword evidence="3" id="KW-0964">Secreted</keyword>
<dbReference type="InterPro" id="IPR013783">
    <property type="entry name" value="Ig-like_fold"/>
</dbReference>
<feature type="domain" description="Fibronectin type-III" evidence="10">
    <location>
        <begin position="562"/>
        <end position="648"/>
    </location>
</feature>
<feature type="chain" id="PRO_5046833956" evidence="9">
    <location>
        <begin position="23"/>
        <end position="787"/>
    </location>
</feature>
<evidence type="ECO:0000256" key="9">
    <source>
        <dbReference type="SAM" id="SignalP"/>
    </source>
</evidence>
<evidence type="ECO:0000256" key="4">
    <source>
        <dbReference type="ARBA" id="ARBA00022670"/>
    </source>
</evidence>
<dbReference type="Pfam" id="PF18962">
    <property type="entry name" value="Por_Secre_tail"/>
    <property type="match status" value="1"/>
</dbReference>
<gene>
    <name evidence="11" type="ORF">ACFSTE_12345</name>
</gene>
<dbReference type="Pfam" id="PF20009">
    <property type="entry name" value="GEVED"/>
    <property type="match status" value="1"/>
</dbReference>
<keyword evidence="12" id="KW-1185">Reference proteome</keyword>
<dbReference type="InterPro" id="IPR003961">
    <property type="entry name" value="FN3_dom"/>
</dbReference>
<evidence type="ECO:0000256" key="7">
    <source>
        <dbReference type="ARBA" id="ARBA00022801"/>
    </source>
</evidence>
<dbReference type="RefSeq" id="WP_378253328.1">
    <property type="nucleotide sequence ID" value="NZ_JBHSJV010000001.1"/>
</dbReference>
<dbReference type="CDD" id="cd00063">
    <property type="entry name" value="FN3"/>
    <property type="match status" value="1"/>
</dbReference>
<dbReference type="Proteomes" id="UP001597459">
    <property type="component" value="Unassembled WGS sequence"/>
</dbReference>
<dbReference type="Gene3D" id="2.60.40.10">
    <property type="entry name" value="Immunoglobulins"/>
    <property type="match status" value="1"/>
</dbReference>
<evidence type="ECO:0000313" key="11">
    <source>
        <dbReference type="EMBL" id="MFD2591619.1"/>
    </source>
</evidence>
<evidence type="ECO:0000256" key="6">
    <source>
        <dbReference type="ARBA" id="ARBA00022729"/>
    </source>
</evidence>
<evidence type="ECO:0000256" key="5">
    <source>
        <dbReference type="ARBA" id="ARBA00022723"/>
    </source>
</evidence>
<dbReference type="SUPFAM" id="SSF53187">
    <property type="entry name" value="Zn-dependent exopeptidases"/>
    <property type="match status" value="1"/>
</dbReference>
<dbReference type="SMART" id="SM00060">
    <property type="entry name" value="FN3"/>
    <property type="match status" value="1"/>
</dbReference>
<sequence length="787" mass="86570">MKKINLFISVLLVCLYVSNGYAQQEKKEMFYATMETKDAIALKKGHPEDVKVIASKNGFSAVMLSHNAAEELHHKVLVHGPGFVYEHSEKDALRTIENEQNRKSTQRRVSYTITQDRLVKESLDLVNNVNIANQIKELERYGTRYHTTSKAKQSVTDLKRKWEQLAGNRSDVSVRLVNHNSTSMPSLVMTIRGTEKPDDYVIIGGHIDSVSPERTTNAPGADDNASGIATITEAARVLFQMNFKPKRTIEFMAYAAEEVGLRGSKEIAEDYKRRNVNVVGYVQFDMTNYKGSSRDIYITDDSYNSQTLNSFLRQLMDHYNVSGTHKFTYGTSRCNYGCSDHYSWAQQGYQVSFPIEATFRESNPNIHTTRDTFDRSPTPNATHAAKFTKLALEFLIEVGNGVSGGGDPVYCASKGKKVTDEYIGNVKLGSIDNTTDGSNGYGDHTGISTNLSKGNSHTITITPKWSGTAYDEGYAVWIDYNQDKDFKDAGELVWSKAASKTSPVNGSFTVPSSAKNGRTRMRVSMKYNGIPTACETFDYGEVEDYTVVIGGTTGGDTQAPSVPGGLTSSNVTQNSCTLSWNASTDNVGVTGYILYRGSTNLGTVSGISKNVSGLAASTTYEFKIKAKDAAGNESAFSDAIRVTTTGNSGDICDGVPAYDSSQNYQVGDKVTYFGRLYEKTSSSWRFLGNCGTSGKSTLKKGEMLVEDAAVIQFSPNPVKEEYLTISIGNELWKVKKLLISDMNGKIIRKIALTDKITKLLISDLASGTYFISLEGSAKKYTQQLLRE</sequence>
<protein>
    <submittedName>
        <fullName evidence="11">M20/M25/M40 family metallo-hydrolase</fullName>
    </submittedName>
</protein>
<comment type="caution">
    <text evidence="11">The sequence shown here is derived from an EMBL/GenBank/DDBJ whole genome shotgun (WGS) entry which is preliminary data.</text>
</comment>
<dbReference type="NCBIfam" id="TIGR04183">
    <property type="entry name" value="Por_Secre_tail"/>
    <property type="match status" value="1"/>
</dbReference>
<evidence type="ECO:0000256" key="1">
    <source>
        <dbReference type="ARBA" id="ARBA00004613"/>
    </source>
</evidence>
<evidence type="ECO:0000313" key="12">
    <source>
        <dbReference type="Proteomes" id="UP001597459"/>
    </source>
</evidence>
<organism evidence="11 12">
    <name type="scientific">Aquimarina hainanensis</name>
    <dbReference type="NCBI Taxonomy" id="1578017"/>
    <lineage>
        <taxon>Bacteria</taxon>
        <taxon>Pseudomonadati</taxon>
        <taxon>Bacteroidota</taxon>
        <taxon>Flavobacteriia</taxon>
        <taxon>Flavobacteriales</taxon>
        <taxon>Flavobacteriaceae</taxon>
        <taxon>Aquimarina</taxon>
    </lineage>
</organism>
<keyword evidence="4" id="KW-0645">Protease</keyword>
<evidence type="ECO:0000256" key="3">
    <source>
        <dbReference type="ARBA" id="ARBA00022525"/>
    </source>
</evidence>
<keyword evidence="6 9" id="KW-0732">Signal</keyword>
<keyword evidence="8" id="KW-0862">Zinc</keyword>
<accession>A0ABW5N9G5</accession>
<dbReference type="EMBL" id="JBHULX010000022">
    <property type="protein sequence ID" value="MFD2591619.1"/>
    <property type="molecule type" value="Genomic_DNA"/>
</dbReference>
<keyword evidence="7" id="KW-0378">Hydrolase</keyword>
<proteinExistence type="predicted"/>
<feature type="signal peptide" evidence="9">
    <location>
        <begin position="1"/>
        <end position="22"/>
    </location>
</feature>
<evidence type="ECO:0000259" key="10">
    <source>
        <dbReference type="PROSITE" id="PS50853"/>
    </source>
</evidence>
<reference evidence="12" key="1">
    <citation type="journal article" date="2019" name="Int. J. Syst. Evol. Microbiol.">
        <title>The Global Catalogue of Microorganisms (GCM) 10K type strain sequencing project: providing services to taxonomists for standard genome sequencing and annotation.</title>
        <authorList>
            <consortium name="The Broad Institute Genomics Platform"/>
            <consortium name="The Broad Institute Genome Sequencing Center for Infectious Disease"/>
            <person name="Wu L."/>
            <person name="Ma J."/>
        </authorList>
    </citation>
    <scope>NUCLEOTIDE SEQUENCE [LARGE SCALE GENOMIC DNA]</scope>
    <source>
        <strain evidence="12">KCTC 42423</strain>
    </source>
</reference>